<feature type="transmembrane region" description="Helical" evidence="8">
    <location>
        <begin position="139"/>
        <end position="159"/>
    </location>
</feature>
<feature type="transmembrane region" description="Helical" evidence="8">
    <location>
        <begin position="387"/>
        <end position="409"/>
    </location>
</feature>
<proteinExistence type="inferred from homology"/>
<evidence type="ECO:0000313" key="10">
    <source>
        <dbReference type="EMBL" id="OBT98864.2"/>
    </source>
</evidence>
<dbReference type="NCBIfam" id="TIGR00879">
    <property type="entry name" value="SP"/>
    <property type="match status" value="1"/>
</dbReference>
<feature type="transmembrane region" description="Helical" evidence="8">
    <location>
        <begin position="165"/>
        <end position="186"/>
    </location>
</feature>
<sequence length="567" mass="63161">MLIRKPHETVPNDKYFLPYNSAEPRGLLHPRGAMADFAHSDNFEGLQLKDVIPQGRKPWYKDTTLIKLNTLMLCALITQIASGYDSSMLNGMQSLPEWKAYFGKPTGTRLGAMTFGPTGGTLISVLVSSQLCERFGRRYPICGGSLIIIFGSILQTTAVNYSMFVASRFFVGFGLGIVATAAPPLLSEVAYPTHRGKLVSFYLVTWPLGSLIAAWVTFGTRTMTGSSWTWRLPSVLQCFFSLVQAVLSLFAPESPRWLIYNNRSQEALDILTKYHADGDSNSRLVRFEMAEITATLEVEKVQKMSRWAEWISTKGNRHRLFLALFIPAMLQWSGNGLTSYYLAKVLTTINITDSKTQLIINACLSVWSFLTACFFATLVDRMGRRRLFLYGMGGMGISYIIWTICSATYEQRGFKGKGFAAAVLLMIFVFSACYHMCSPVAPTYIMEVVPYSLRAKASMLYQLTGNLAGIYNSFANPVAMDAISWKYYIVWCVVIGINFTLIFFFFPETKGLGLEEVAEIFDGPDALFGMNAMREMGLDVNADKSMAIGDDQGSMTGKKEVSHTEKA</sequence>
<feature type="transmembrane region" description="Helical" evidence="8">
    <location>
        <begin position="230"/>
        <end position="251"/>
    </location>
</feature>
<feature type="transmembrane region" description="Helical" evidence="8">
    <location>
        <begin position="358"/>
        <end position="380"/>
    </location>
</feature>
<dbReference type="Proteomes" id="UP000091956">
    <property type="component" value="Unassembled WGS sequence"/>
</dbReference>
<keyword evidence="3 7" id="KW-0813">Transport</keyword>
<comment type="subcellular location">
    <subcellularLocation>
        <location evidence="1">Membrane</location>
        <topology evidence="1">Multi-pass membrane protein</topology>
    </subcellularLocation>
</comment>
<feature type="transmembrane region" description="Helical" evidence="8">
    <location>
        <begin position="320"/>
        <end position="343"/>
    </location>
</feature>
<dbReference type="InterPro" id="IPR036259">
    <property type="entry name" value="MFS_trans_sf"/>
</dbReference>
<dbReference type="Gene3D" id="1.20.1250.20">
    <property type="entry name" value="MFS general substrate transporter like domains"/>
    <property type="match status" value="1"/>
</dbReference>
<evidence type="ECO:0000256" key="2">
    <source>
        <dbReference type="ARBA" id="ARBA00010992"/>
    </source>
</evidence>
<feature type="transmembrane region" description="Helical" evidence="8">
    <location>
        <begin position="110"/>
        <end position="127"/>
    </location>
</feature>
<dbReference type="InterPro" id="IPR050360">
    <property type="entry name" value="MFS_Sugar_Transporters"/>
</dbReference>
<evidence type="ECO:0000256" key="7">
    <source>
        <dbReference type="RuleBase" id="RU003346"/>
    </source>
</evidence>
<dbReference type="GeneID" id="28836677"/>
<evidence type="ECO:0000313" key="11">
    <source>
        <dbReference type="Proteomes" id="UP000091956"/>
    </source>
</evidence>
<evidence type="ECO:0000256" key="1">
    <source>
        <dbReference type="ARBA" id="ARBA00004141"/>
    </source>
</evidence>
<evidence type="ECO:0000256" key="6">
    <source>
        <dbReference type="ARBA" id="ARBA00023136"/>
    </source>
</evidence>
<dbReference type="FunFam" id="1.20.1250.20:FF:000117">
    <property type="entry name" value="MFS hexose transporter"/>
    <property type="match status" value="1"/>
</dbReference>
<keyword evidence="6 8" id="KW-0472">Membrane</keyword>
<dbReference type="PROSITE" id="PS00217">
    <property type="entry name" value="SUGAR_TRANSPORT_2"/>
    <property type="match status" value="1"/>
</dbReference>
<dbReference type="EMBL" id="KV460215">
    <property type="protein sequence ID" value="OBT98864.2"/>
    <property type="molecule type" value="Genomic_DNA"/>
</dbReference>
<reference evidence="11" key="2">
    <citation type="journal article" date="2018" name="Nat. Commun.">
        <title>Extreme sensitivity to ultraviolet light in the fungal pathogen causing white-nose syndrome of bats.</title>
        <authorList>
            <person name="Palmer J.M."/>
            <person name="Drees K.P."/>
            <person name="Foster J.T."/>
            <person name="Lindner D.L."/>
        </authorList>
    </citation>
    <scope>NUCLEOTIDE SEQUENCE [LARGE SCALE GENOMIC DNA]</scope>
    <source>
        <strain evidence="11">UAMH 10579</strain>
    </source>
</reference>
<dbReference type="InterPro" id="IPR003663">
    <property type="entry name" value="Sugar/inositol_transpt"/>
</dbReference>
<evidence type="ECO:0000256" key="8">
    <source>
        <dbReference type="SAM" id="Phobius"/>
    </source>
</evidence>
<accession>A0A1B8GSQ0</accession>
<dbReference type="SUPFAM" id="SSF103473">
    <property type="entry name" value="MFS general substrate transporter"/>
    <property type="match status" value="1"/>
</dbReference>
<reference evidence="10 11" key="1">
    <citation type="submission" date="2016-03" db="EMBL/GenBank/DDBJ databases">
        <title>Comparative genomics of Pseudogymnoascus destructans, the fungus causing white-nose syndrome of bats.</title>
        <authorList>
            <person name="Palmer J.M."/>
            <person name="Drees K.P."/>
            <person name="Foster J.T."/>
            <person name="Lindner D.L."/>
        </authorList>
    </citation>
    <scope>NUCLEOTIDE SEQUENCE [LARGE SCALE GENOMIC DNA]</scope>
    <source>
        <strain evidence="10 11">UAMH 10579</strain>
    </source>
</reference>
<feature type="transmembrane region" description="Helical" evidence="8">
    <location>
        <begin position="487"/>
        <end position="506"/>
    </location>
</feature>
<evidence type="ECO:0000256" key="3">
    <source>
        <dbReference type="ARBA" id="ARBA00022448"/>
    </source>
</evidence>
<dbReference type="PANTHER" id="PTHR48022:SF24">
    <property type="entry name" value="HEXOSE TRANSPORTER PROTEIN (AFU_ORTHOLOGUE AFUA_8G04480)"/>
    <property type="match status" value="1"/>
</dbReference>
<dbReference type="PROSITE" id="PS50850">
    <property type="entry name" value="MFS"/>
    <property type="match status" value="1"/>
</dbReference>
<dbReference type="GO" id="GO:0005351">
    <property type="term" value="F:carbohydrate:proton symporter activity"/>
    <property type="evidence" value="ECO:0007669"/>
    <property type="project" value="TreeGrafter"/>
</dbReference>
<organism evidence="10 11">
    <name type="scientific">Pseudogymnoascus verrucosus</name>
    <dbReference type="NCBI Taxonomy" id="342668"/>
    <lineage>
        <taxon>Eukaryota</taxon>
        <taxon>Fungi</taxon>
        <taxon>Dikarya</taxon>
        <taxon>Ascomycota</taxon>
        <taxon>Pezizomycotina</taxon>
        <taxon>Leotiomycetes</taxon>
        <taxon>Thelebolales</taxon>
        <taxon>Thelebolaceae</taxon>
        <taxon>Pseudogymnoascus</taxon>
    </lineage>
</organism>
<comment type="similarity">
    <text evidence="2 7">Belongs to the major facilitator superfamily. Sugar transporter (TC 2.A.1.1) family.</text>
</comment>
<gene>
    <name evidence="10" type="ORF">VE01_03291</name>
</gene>
<dbReference type="AlphaFoldDB" id="A0A1B8GSQ0"/>
<feature type="transmembrane region" description="Helical" evidence="8">
    <location>
        <begin position="65"/>
        <end position="84"/>
    </location>
</feature>
<name>A0A1B8GSQ0_9PEZI</name>
<dbReference type="InterPro" id="IPR020846">
    <property type="entry name" value="MFS_dom"/>
</dbReference>
<feature type="transmembrane region" description="Helical" evidence="8">
    <location>
        <begin position="198"/>
        <end position="218"/>
    </location>
</feature>
<dbReference type="RefSeq" id="XP_018132597.2">
    <property type="nucleotide sequence ID" value="XM_018272787.2"/>
</dbReference>
<evidence type="ECO:0000256" key="5">
    <source>
        <dbReference type="ARBA" id="ARBA00022989"/>
    </source>
</evidence>
<keyword evidence="5 8" id="KW-1133">Transmembrane helix</keyword>
<dbReference type="Pfam" id="PF00083">
    <property type="entry name" value="Sugar_tr"/>
    <property type="match status" value="1"/>
</dbReference>
<feature type="transmembrane region" description="Helical" evidence="8">
    <location>
        <begin position="421"/>
        <end position="445"/>
    </location>
</feature>
<evidence type="ECO:0000259" key="9">
    <source>
        <dbReference type="PROSITE" id="PS50850"/>
    </source>
</evidence>
<dbReference type="GO" id="GO:0016020">
    <property type="term" value="C:membrane"/>
    <property type="evidence" value="ECO:0007669"/>
    <property type="project" value="UniProtKB-SubCell"/>
</dbReference>
<protein>
    <recommendedName>
        <fullName evidence="9">Major facilitator superfamily (MFS) profile domain-containing protein</fullName>
    </recommendedName>
</protein>
<dbReference type="InterPro" id="IPR005829">
    <property type="entry name" value="Sugar_transporter_CS"/>
</dbReference>
<keyword evidence="11" id="KW-1185">Reference proteome</keyword>
<feature type="domain" description="Major facilitator superfamily (MFS) profile" evidence="9">
    <location>
        <begin position="71"/>
        <end position="510"/>
    </location>
</feature>
<dbReference type="InterPro" id="IPR005828">
    <property type="entry name" value="MFS_sugar_transport-like"/>
</dbReference>
<evidence type="ECO:0000256" key="4">
    <source>
        <dbReference type="ARBA" id="ARBA00022692"/>
    </source>
</evidence>
<dbReference type="PANTHER" id="PTHR48022">
    <property type="entry name" value="PLASTIDIC GLUCOSE TRANSPORTER 4"/>
    <property type="match status" value="1"/>
</dbReference>
<keyword evidence="4 8" id="KW-0812">Transmembrane</keyword>